<evidence type="ECO:0000313" key="1">
    <source>
        <dbReference type="EMBL" id="KAF5768030.1"/>
    </source>
</evidence>
<sequence length="95" mass="11065">MAGVLQNVNIKQRAGFIPVGLWGKQSGDPQNEWSFELDQGQRLKKITIDHGDDVIYSLMRTHTTLRNVIMEALVRNRWSFKLEPTYHGRLTRTRK</sequence>
<protein>
    <submittedName>
        <fullName evidence="1">Uncharacterized protein</fullName>
    </submittedName>
</protein>
<reference evidence="1" key="2">
    <citation type="submission" date="2020-06" db="EMBL/GenBank/DDBJ databases">
        <title>Helianthus annuus Genome sequencing and assembly Release 2.</title>
        <authorList>
            <person name="Gouzy J."/>
            <person name="Langlade N."/>
            <person name="Munos S."/>
        </authorList>
    </citation>
    <scope>NUCLEOTIDE SEQUENCE</scope>
    <source>
        <tissue evidence="1">Leaves</tissue>
    </source>
</reference>
<accession>A0A9K3E6S3</accession>
<dbReference type="Proteomes" id="UP000215914">
    <property type="component" value="Unassembled WGS sequence"/>
</dbReference>
<proteinExistence type="predicted"/>
<dbReference type="AlphaFoldDB" id="A0A9K3E6S3"/>
<dbReference type="EMBL" id="MNCJ02000329">
    <property type="protein sequence ID" value="KAF5768030.1"/>
    <property type="molecule type" value="Genomic_DNA"/>
</dbReference>
<organism evidence="1 2">
    <name type="scientific">Helianthus annuus</name>
    <name type="common">Common sunflower</name>
    <dbReference type="NCBI Taxonomy" id="4232"/>
    <lineage>
        <taxon>Eukaryota</taxon>
        <taxon>Viridiplantae</taxon>
        <taxon>Streptophyta</taxon>
        <taxon>Embryophyta</taxon>
        <taxon>Tracheophyta</taxon>
        <taxon>Spermatophyta</taxon>
        <taxon>Magnoliopsida</taxon>
        <taxon>eudicotyledons</taxon>
        <taxon>Gunneridae</taxon>
        <taxon>Pentapetalae</taxon>
        <taxon>asterids</taxon>
        <taxon>campanulids</taxon>
        <taxon>Asterales</taxon>
        <taxon>Asteraceae</taxon>
        <taxon>Asteroideae</taxon>
        <taxon>Heliantheae alliance</taxon>
        <taxon>Heliantheae</taxon>
        <taxon>Helianthus</taxon>
    </lineage>
</organism>
<gene>
    <name evidence="1" type="ORF">HanXRQr2_Chr14g0631611</name>
</gene>
<evidence type="ECO:0000313" key="2">
    <source>
        <dbReference type="Proteomes" id="UP000215914"/>
    </source>
</evidence>
<keyword evidence="2" id="KW-1185">Reference proteome</keyword>
<name>A0A9K3E6S3_HELAN</name>
<dbReference type="Gramene" id="mRNA:HanXRQr2_Chr14g0631611">
    <property type="protein sequence ID" value="CDS:HanXRQr2_Chr14g0631611.1"/>
    <property type="gene ID" value="HanXRQr2_Chr14g0631611"/>
</dbReference>
<comment type="caution">
    <text evidence="1">The sequence shown here is derived from an EMBL/GenBank/DDBJ whole genome shotgun (WGS) entry which is preliminary data.</text>
</comment>
<reference evidence="1" key="1">
    <citation type="journal article" date="2017" name="Nature">
        <title>The sunflower genome provides insights into oil metabolism, flowering and Asterid evolution.</title>
        <authorList>
            <person name="Badouin H."/>
            <person name="Gouzy J."/>
            <person name="Grassa C.J."/>
            <person name="Murat F."/>
            <person name="Staton S.E."/>
            <person name="Cottret L."/>
            <person name="Lelandais-Briere C."/>
            <person name="Owens G.L."/>
            <person name="Carrere S."/>
            <person name="Mayjonade B."/>
            <person name="Legrand L."/>
            <person name="Gill N."/>
            <person name="Kane N.C."/>
            <person name="Bowers J.E."/>
            <person name="Hubner S."/>
            <person name="Bellec A."/>
            <person name="Berard A."/>
            <person name="Berges H."/>
            <person name="Blanchet N."/>
            <person name="Boniface M.C."/>
            <person name="Brunel D."/>
            <person name="Catrice O."/>
            <person name="Chaidir N."/>
            <person name="Claudel C."/>
            <person name="Donnadieu C."/>
            <person name="Faraut T."/>
            <person name="Fievet G."/>
            <person name="Helmstetter N."/>
            <person name="King M."/>
            <person name="Knapp S.J."/>
            <person name="Lai Z."/>
            <person name="Le Paslier M.C."/>
            <person name="Lippi Y."/>
            <person name="Lorenzon L."/>
            <person name="Mandel J.R."/>
            <person name="Marage G."/>
            <person name="Marchand G."/>
            <person name="Marquand E."/>
            <person name="Bret-Mestries E."/>
            <person name="Morien E."/>
            <person name="Nambeesan S."/>
            <person name="Nguyen T."/>
            <person name="Pegot-Espagnet P."/>
            <person name="Pouilly N."/>
            <person name="Raftis F."/>
            <person name="Sallet E."/>
            <person name="Schiex T."/>
            <person name="Thomas J."/>
            <person name="Vandecasteele C."/>
            <person name="Vares D."/>
            <person name="Vear F."/>
            <person name="Vautrin S."/>
            <person name="Crespi M."/>
            <person name="Mangin B."/>
            <person name="Burke J.M."/>
            <person name="Salse J."/>
            <person name="Munos S."/>
            <person name="Vincourt P."/>
            <person name="Rieseberg L.H."/>
            <person name="Langlade N.B."/>
        </authorList>
    </citation>
    <scope>NUCLEOTIDE SEQUENCE</scope>
    <source>
        <tissue evidence="1">Leaves</tissue>
    </source>
</reference>